<organism evidence="2 3">
    <name type="scientific">Kribbella steppae</name>
    <dbReference type="NCBI Taxonomy" id="2512223"/>
    <lineage>
        <taxon>Bacteria</taxon>
        <taxon>Bacillati</taxon>
        <taxon>Actinomycetota</taxon>
        <taxon>Actinomycetes</taxon>
        <taxon>Propionibacteriales</taxon>
        <taxon>Kribbellaceae</taxon>
        <taxon>Kribbella</taxon>
    </lineage>
</organism>
<gene>
    <name evidence="2" type="ORF">EV652_102496</name>
</gene>
<evidence type="ECO:0008006" key="4">
    <source>
        <dbReference type="Google" id="ProtNLM"/>
    </source>
</evidence>
<dbReference type="SUPFAM" id="SSF103473">
    <property type="entry name" value="MFS general substrate transporter"/>
    <property type="match status" value="1"/>
</dbReference>
<proteinExistence type="predicted"/>
<dbReference type="InterPro" id="IPR036259">
    <property type="entry name" value="MFS_trans_sf"/>
</dbReference>
<evidence type="ECO:0000256" key="1">
    <source>
        <dbReference type="SAM" id="Phobius"/>
    </source>
</evidence>
<comment type="caution">
    <text evidence="2">The sequence shown here is derived from an EMBL/GenBank/DDBJ whole genome shotgun (WGS) entry which is preliminary data.</text>
</comment>
<sequence>MASGLVNSSRQLGGSIGLAVLSTVALHNSSSGPTSGYSLGLLIAAVLFCVATAIAFRYMPARSQAR</sequence>
<dbReference type="AlphaFoldDB" id="A0A4V2S0X9"/>
<accession>A0A4V2S0X9</accession>
<keyword evidence="1" id="KW-0472">Membrane</keyword>
<feature type="transmembrane region" description="Helical" evidence="1">
    <location>
        <begin position="36"/>
        <end position="56"/>
    </location>
</feature>
<name>A0A4V2S0X9_9ACTN</name>
<reference evidence="2 3" key="1">
    <citation type="journal article" date="2015" name="Stand. Genomic Sci.">
        <title>Genomic Encyclopedia of Bacterial and Archaeal Type Strains, Phase III: the genomes of soil and plant-associated and newly described type strains.</title>
        <authorList>
            <person name="Whitman W.B."/>
            <person name="Woyke T."/>
            <person name="Klenk H.P."/>
            <person name="Zhou Y."/>
            <person name="Lilburn T.G."/>
            <person name="Beck B.J."/>
            <person name="De Vos P."/>
            <person name="Vandamme P."/>
            <person name="Eisen J.A."/>
            <person name="Garrity G."/>
            <person name="Hugenholtz P."/>
            <person name="Kyrpides N.C."/>
        </authorList>
    </citation>
    <scope>NUCLEOTIDE SEQUENCE [LARGE SCALE GENOMIC DNA]</scope>
    <source>
        <strain evidence="2 3">VKM Ac-2572</strain>
    </source>
</reference>
<keyword evidence="3" id="KW-1185">Reference proteome</keyword>
<evidence type="ECO:0000313" key="2">
    <source>
        <dbReference type="EMBL" id="TCO34430.1"/>
    </source>
</evidence>
<keyword evidence="1" id="KW-1133">Transmembrane helix</keyword>
<dbReference type="EMBL" id="SLWN01000002">
    <property type="protein sequence ID" value="TCO34430.1"/>
    <property type="molecule type" value="Genomic_DNA"/>
</dbReference>
<keyword evidence="1" id="KW-0812">Transmembrane</keyword>
<evidence type="ECO:0000313" key="3">
    <source>
        <dbReference type="Proteomes" id="UP000294508"/>
    </source>
</evidence>
<dbReference type="Proteomes" id="UP000294508">
    <property type="component" value="Unassembled WGS sequence"/>
</dbReference>
<protein>
    <recommendedName>
        <fullName evidence="4">MFS transporter</fullName>
    </recommendedName>
</protein>